<proteinExistence type="predicted"/>
<dbReference type="PANTHER" id="PTHR33127">
    <property type="entry name" value="TRANSMEMBRANE PROTEIN"/>
    <property type="match status" value="1"/>
</dbReference>
<dbReference type="SUPFAM" id="SSF101898">
    <property type="entry name" value="NHL repeat"/>
    <property type="match status" value="1"/>
</dbReference>
<accession>A0ABC8Y179</accession>
<protein>
    <recommendedName>
        <fullName evidence="1">KIB1-4 beta-propeller domain-containing protein</fullName>
    </recommendedName>
</protein>
<evidence type="ECO:0000313" key="3">
    <source>
        <dbReference type="Proteomes" id="UP001497457"/>
    </source>
</evidence>
<evidence type="ECO:0000259" key="1">
    <source>
        <dbReference type="Pfam" id="PF03478"/>
    </source>
</evidence>
<dbReference type="PANTHER" id="PTHR33127:SF97">
    <property type="entry name" value="OS08G0448300 PROTEIN"/>
    <property type="match status" value="1"/>
</dbReference>
<dbReference type="InterPro" id="IPR005174">
    <property type="entry name" value="KIB1-4_b-propeller"/>
</dbReference>
<feature type="domain" description="KIB1-4 beta-propeller" evidence="1">
    <location>
        <begin position="386"/>
        <end position="609"/>
    </location>
</feature>
<reference evidence="3" key="1">
    <citation type="submission" date="2024-06" db="EMBL/GenBank/DDBJ databases">
        <authorList>
            <person name="Ryan C."/>
        </authorList>
    </citation>
    <scope>NUCLEOTIDE SEQUENCE [LARGE SCALE GENOMIC DNA]</scope>
</reference>
<name>A0ABC8Y179_9POAL</name>
<gene>
    <name evidence="2" type="ORF">URODEC1_LOCUS29017</name>
</gene>
<dbReference type="AlphaFoldDB" id="A0ABC8Y179"/>
<dbReference type="EMBL" id="OZ075125">
    <property type="protein sequence ID" value="CAL4935002.1"/>
    <property type="molecule type" value="Genomic_DNA"/>
</dbReference>
<reference evidence="2 3" key="2">
    <citation type="submission" date="2024-10" db="EMBL/GenBank/DDBJ databases">
        <authorList>
            <person name="Ryan C."/>
        </authorList>
    </citation>
    <scope>NUCLEOTIDE SEQUENCE [LARGE SCALE GENOMIC DNA]</scope>
</reference>
<keyword evidence="3" id="KW-1185">Reference proteome</keyword>
<dbReference type="Proteomes" id="UP001497457">
    <property type="component" value="Chromosome 15b"/>
</dbReference>
<sequence length="641" mass="73522">MACHKSISLPDFDSSPWVISISKTKTEETRMTFINPFDGCFFDASLPGVEGKQCLQCFGDWLLIFDEGTRECFLVNITSYSKISLPPLLHPIDSLGGCALSSPTPPDCTVMFACSQDGRFVLHCRPGDKEWTKYDIDFQNDREDFVGTIFGSKGKMYVNTTYNCQCVVINTTSGSCLEKMVRWVENIGGATFFLGRNCVAVSSLAAGTQANCIYILLWSYDGMRLYSARLDERTISFSLLPAFADDLQNLSSCEDIWFKTYWAIPQSFKQEPTDYLGGSSSEFSRSNVSMEDEEQLVSLWSELPVELIELLVPKLSFVDYYHIRAVCKGWNLIGKPIQHAKIHPMLMSVYGRSGSLCRLFDPMVEKQYIVKDIMLSDGNWQTLHFSKCGWVLLTKGKRCICVVNPFSREVFKLPKMRHHLFNGIAFSSVPRCPNFVVLAIHKDPWQDSVDVMLWRDGDKRWTNYELPCDTPFSMTTNNPVFFDNEFYFLGVHGNLGVFNPDEVTWRVLDKPERVRDGAHDYGDRYCYLVDFKGDLIAIFRPYDASPIEMFKLDRSDMSWTKVLRLDDAVLFLDNWNATIRSSLEYGCCNRIYLPFMDYKEAEDRRVSVFYDLEHGKYKPELYGATEPINCIWVEPNFNGHL</sequence>
<organism evidence="2 3">
    <name type="scientific">Urochloa decumbens</name>
    <dbReference type="NCBI Taxonomy" id="240449"/>
    <lineage>
        <taxon>Eukaryota</taxon>
        <taxon>Viridiplantae</taxon>
        <taxon>Streptophyta</taxon>
        <taxon>Embryophyta</taxon>
        <taxon>Tracheophyta</taxon>
        <taxon>Spermatophyta</taxon>
        <taxon>Magnoliopsida</taxon>
        <taxon>Liliopsida</taxon>
        <taxon>Poales</taxon>
        <taxon>Poaceae</taxon>
        <taxon>PACMAD clade</taxon>
        <taxon>Panicoideae</taxon>
        <taxon>Panicodae</taxon>
        <taxon>Paniceae</taxon>
        <taxon>Melinidinae</taxon>
        <taxon>Urochloa</taxon>
    </lineage>
</organism>
<feature type="domain" description="KIB1-4 beta-propeller" evidence="1">
    <location>
        <begin position="38"/>
        <end position="173"/>
    </location>
</feature>
<evidence type="ECO:0000313" key="2">
    <source>
        <dbReference type="EMBL" id="CAL4935002.1"/>
    </source>
</evidence>
<dbReference type="Pfam" id="PF03478">
    <property type="entry name" value="Beta-prop_KIB1-4"/>
    <property type="match status" value="2"/>
</dbReference>